<proteinExistence type="predicted"/>
<organism evidence="1 2">
    <name type="scientific">Plasmodium vivax India VII</name>
    <dbReference type="NCBI Taxonomy" id="1077284"/>
    <lineage>
        <taxon>Eukaryota</taxon>
        <taxon>Sar</taxon>
        <taxon>Alveolata</taxon>
        <taxon>Apicomplexa</taxon>
        <taxon>Aconoidasida</taxon>
        <taxon>Haemosporida</taxon>
        <taxon>Plasmodiidae</taxon>
        <taxon>Plasmodium</taxon>
        <taxon>Plasmodium (Plasmodium)</taxon>
    </lineage>
</organism>
<dbReference type="EMBL" id="KQ234341">
    <property type="protein sequence ID" value="KMZ79362.1"/>
    <property type="molecule type" value="Genomic_DNA"/>
</dbReference>
<gene>
    <name evidence="1" type="ORF">PVIIG_05993</name>
</gene>
<feature type="non-terminal residue" evidence="1">
    <location>
        <position position="82"/>
    </location>
</feature>
<dbReference type="Proteomes" id="UP000053562">
    <property type="component" value="Unassembled WGS sequence"/>
</dbReference>
<protein>
    <submittedName>
        <fullName evidence="1">Uncharacterized protein</fullName>
    </submittedName>
</protein>
<sequence length="82" mass="9695">VYNSLNGCCCPQEISNINQAFNEIQHILNNFINKYLKELSYKKCEADEDIVCYNDWKLRKKKLYGYYTDVVKIVSVANNYKD</sequence>
<reference evidence="1 2" key="1">
    <citation type="submission" date="2011-08" db="EMBL/GenBank/DDBJ databases">
        <title>The Genome Sequence of Plasmodium vivax India VII.</title>
        <authorList>
            <consortium name="The Broad Institute Genome Sequencing Platform"/>
            <consortium name="The Broad Institute Genome Sequencing Center for Infectious Disease"/>
            <person name="Neafsey D."/>
            <person name="Carlton J."/>
            <person name="Barnwell J."/>
            <person name="Collins W."/>
            <person name="Escalante A."/>
            <person name="Mullikin J."/>
            <person name="Saul A."/>
            <person name="Guigo R."/>
            <person name="Camara F."/>
            <person name="Young S.K."/>
            <person name="Zeng Q."/>
            <person name="Gargeya S."/>
            <person name="Fitzgerald M."/>
            <person name="Haas B."/>
            <person name="Abouelleil A."/>
            <person name="Alvarado L."/>
            <person name="Arachchi H.M."/>
            <person name="Berlin A."/>
            <person name="Brown A."/>
            <person name="Chapman S.B."/>
            <person name="Chen Z."/>
            <person name="Dunbar C."/>
            <person name="Freedman E."/>
            <person name="Gearin G."/>
            <person name="Gellesch M."/>
            <person name="Goldberg J."/>
            <person name="Griggs A."/>
            <person name="Gujja S."/>
            <person name="Heiman D."/>
            <person name="Howarth C."/>
            <person name="Larson L."/>
            <person name="Lui A."/>
            <person name="MacDonald P.J.P."/>
            <person name="Montmayeur A."/>
            <person name="Murphy C."/>
            <person name="Neiman D."/>
            <person name="Pearson M."/>
            <person name="Priest M."/>
            <person name="Roberts A."/>
            <person name="Saif S."/>
            <person name="Shea T."/>
            <person name="Shenoy N."/>
            <person name="Sisk P."/>
            <person name="Stolte C."/>
            <person name="Sykes S."/>
            <person name="Wortman J."/>
            <person name="Nusbaum C."/>
            <person name="Birren B."/>
        </authorList>
    </citation>
    <scope>NUCLEOTIDE SEQUENCE [LARGE SCALE GENOMIC DNA]</scope>
    <source>
        <strain evidence="1 2">India VII</strain>
    </source>
</reference>
<accession>A0A0J9SBT1</accession>
<evidence type="ECO:0000313" key="1">
    <source>
        <dbReference type="EMBL" id="KMZ79362.1"/>
    </source>
</evidence>
<dbReference type="AlphaFoldDB" id="A0A0J9SBT1"/>
<feature type="non-terminal residue" evidence="1">
    <location>
        <position position="1"/>
    </location>
</feature>
<evidence type="ECO:0000313" key="2">
    <source>
        <dbReference type="Proteomes" id="UP000053562"/>
    </source>
</evidence>
<name>A0A0J9SBT1_PLAVI</name>